<dbReference type="InterPro" id="IPR034804">
    <property type="entry name" value="SQR/QFR_C/D"/>
</dbReference>
<evidence type="ECO:0000256" key="12">
    <source>
        <dbReference type="RuleBase" id="RU364031"/>
    </source>
</evidence>
<dbReference type="GO" id="GO:0048039">
    <property type="term" value="F:ubiquinone binding"/>
    <property type="evidence" value="ECO:0007669"/>
    <property type="project" value="TreeGrafter"/>
</dbReference>
<dbReference type="Gene3D" id="1.20.1300.10">
    <property type="entry name" value="Fumarate reductase/succinate dehydrogenase, transmembrane subunit"/>
    <property type="match status" value="1"/>
</dbReference>
<comment type="subcellular location">
    <subcellularLocation>
        <location evidence="1 12">Mitochondrion inner membrane</location>
        <topology evidence="1 12">Multi-pass membrane protein</topology>
    </subcellularLocation>
</comment>
<keyword evidence="8 12" id="KW-0496">Mitochondrion</keyword>
<proteinExistence type="inferred from homology"/>
<keyword evidence="3" id="KW-0813">Transport</keyword>
<dbReference type="GO" id="GO:0005743">
    <property type="term" value="C:mitochondrial inner membrane"/>
    <property type="evidence" value="ECO:0007669"/>
    <property type="project" value="UniProtKB-SubCell"/>
</dbReference>
<keyword evidence="11" id="KW-0479">Metal-binding</keyword>
<evidence type="ECO:0000256" key="1">
    <source>
        <dbReference type="ARBA" id="ARBA00004448"/>
    </source>
</evidence>
<keyword evidence="9 12" id="KW-0472">Membrane</keyword>
<keyword evidence="7 12" id="KW-1133">Transmembrane helix</keyword>
<dbReference type="GO" id="GO:0006099">
    <property type="term" value="P:tricarboxylic acid cycle"/>
    <property type="evidence" value="ECO:0007669"/>
    <property type="project" value="TreeGrafter"/>
</dbReference>
<reference evidence="13" key="1">
    <citation type="submission" date="2021-01" db="EMBL/GenBank/DDBJ databases">
        <authorList>
            <person name="Corre E."/>
            <person name="Pelletier E."/>
            <person name="Niang G."/>
            <person name="Scheremetjew M."/>
            <person name="Finn R."/>
            <person name="Kale V."/>
            <person name="Holt S."/>
            <person name="Cochrane G."/>
            <person name="Meng A."/>
            <person name="Brown T."/>
            <person name="Cohen L."/>
        </authorList>
    </citation>
    <scope>NUCLEOTIDE SEQUENCE</scope>
    <source>
        <strain evidence="13">CCMP127</strain>
    </source>
</reference>
<dbReference type="GO" id="GO:0020037">
    <property type="term" value="F:heme binding"/>
    <property type="evidence" value="ECO:0007669"/>
    <property type="project" value="TreeGrafter"/>
</dbReference>
<keyword evidence="11" id="KW-0408">Iron</keyword>
<dbReference type="PANTHER" id="PTHR13337">
    <property type="entry name" value="SUCCINATE DEHYDROGENASE"/>
    <property type="match status" value="1"/>
</dbReference>
<evidence type="ECO:0000256" key="8">
    <source>
        <dbReference type="ARBA" id="ARBA00023128"/>
    </source>
</evidence>
<sequence>MYSTIPRSLITSRASVLMKQAVRRGFSAKAPAPLEADSGKLATRVHHAMTVGLIVATPVYFLIPESSANGVVGTTFGLAWVTTVTAHSWIGLNYVCTDYVPKVSKALLGPSRYVNAAIAVITFLGMGKMCFAPGGIKGVLTALWKPKKKTDPLKDF</sequence>
<evidence type="ECO:0000256" key="4">
    <source>
        <dbReference type="ARBA" id="ARBA00022692"/>
    </source>
</evidence>
<dbReference type="GO" id="GO:0046872">
    <property type="term" value="F:metal ion binding"/>
    <property type="evidence" value="ECO:0007669"/>
    <property type="project" value="UniProtKB-KW"/>
</dbReference>
<dbReference type="AlphaFoldDB" id="A0A7S3PCE6"/>
<feature type="binding site" description="axial binding residue" evidence="11">
    <location>
        <position position="87"/>
    </location>
    <ligand>
        <name>heme b</name>
        <dbReference type="ChEBI" id="CHEBI:60344"/>
        <note>ligand shared with SDHC</note>
    </ligand>
    <ligandPart>
        <name>Fe</name>
        <dbReference type="ChEBI" id="CHEBI:18248"/>
    </ligandPart>
</feature>
<evidence type="ECO:0000256" key="6">
    <source>
        <dbReference type="ARBA" id="ARBA00022946"/>
    </source>
</evidence>
<evidence type="ECO:0000256" key="3">
    <source>
        <dbReference type="ARBA" id="ARBA00022448"/>
    </source>
</evidence>
<keyword evidence="6 12" id="KW-0809">Transit peptide</keyword>
<accession>A0A7S3PCE6</accession>
<evidence type="ECO:0000256" key="7">
    <source>
        <dbReference type="ARBA" id="ARBA00022989"/>
    </source>
</evidence>
<organism evidence="13">
    <name type="scientific">Amphora coffeiformis</name>
    <dbReference type="NCBI Taxonomy" id="265554"/>
    <lineage>
        <taxon>Eukaryota</taxon>
        <taxon>Sar</taxon>
        <taxon>Stramenopiles</taxon>
        <taxon>Ochrophyta</taxon>
        <taxon>Bacillariophyta</taxon>
        <taxon>Bacillariophyceae</taxon>
        <taxon>Bacillariophycidae</taxon>
        <taxon>Thalassiophysales</taxon>
        <taxon>Catenulaceae</taxon>
        <taxon>Amphora</taxon>
    </lineage>
</organism>
<evidence type="ECO:0000256" key="11">
    <source>
        <dbReference type="PIRSR" id="PIRSR607992-2"/>
    </source>
</evidence>
<gene>
    <name evidence="13" type="ORF">ACOF00016_LOCUS15321</name>
</gene>
<keyword evidence="4 12" id="KW-0812">Transmembrane</keyword>
<name>A0A7S3PCE6_9STRA</name>
<dbReference type="EMBL" id="HBIM01020442">
    <property type="protein sequence ID" value="CAE0418445.1"/>
    <property type="molecule type" value="Transcribed_RNA"/>
</dbReference>
<evidence type="ECO:0000256" key="2">
    <source>
        <dbReference type="ARBA" id="ARBA00007294"/>
    </source>
</evidence>
<comment type="similarity">
    <text evidence="2 12">Belongs to the CybS family.</text>
</comment>
<feature type="transmembrane region" description="Helical" evidence="12">
    <location>
        <begin position="70"/>
        <end position="92"/>
    </location>
</feature>
<protein>
    <recommendedName>
        <fullName evidence="12">Succinate dehydrogenase [ubiquinone] cytochrome b small subunit</fullName>
    </recommendedName>
</protein>
<evidence type="ECO:0000256" key="5">
    <source>
        <dbReference type="ARBA" id="ARBA00022792"/>
    </source>
</evidence>
<feature type="transmembrane region" description="Helical" evidence="12">
    <location>
        <begin position="45"/>
        <end position="63"/>
    </location>
</feature>
<keyword evidence="5 12" id="KW-0999">Mitochondrion inner membrane</keyword>
<dbReference type="PANTHER" id="PTHR13337:SF2">
    <property type="entry name" value="SUCCINATE DEHYDROGENASE [UBIQUINONE] CYTOCHROME B SMALL SUBUNIT, MITOCHONDRIAL"/>
    <property type="match status" value="1"/>
</dbReference>
<feature type="transmembrane region" description="Helical" evidence="12">
    <location>
        <begin position="112"/>
        <end position="131"/>
    </location>
</feature>
<feature type="binding site" evidence="10">
    <location>
        <position position="99"/>
    </location>
    <ligand>
        <name>a ubiquinone</name>
        <dbReference type="ChEBI" id="CHEBI:16389"/>
        <note>ligand shared with IP/SDHB</note>
    </ligand>
</feature>
<evidence type="ECO:0000313" key="13">
    <source>
        <dbReference type="EMBL" id="CAE0418445.1"/>
    </source>
</evidence>
<evidence type="ECO:0000256" key="10">
    <source>
        <dbReference type="PIRSR" id="PIRSR607992-1"/>
    </source>
</evidence>
<dbReference type="InterPro" id="IPR007992">
    <property type="entry name" value="CybS"/>
</dbReference>
<evidence type="ECO:0000256" key="9">
    <source>
        <dbReference type="ARBA" id="ARBA00023136"/>
    </source>
</evidence>
<dbReference type="GO" id="GO:0006121">
    <property type="term" value="P:mitochondrial electron transport, succinate to ubiquinone"/>
    <property type="evidence" value="ECO:0007669"/>
    <property type="project" value="TreeGrafter"/>
</dbReference>